<keyword evidence="2" id="KW-1185">Reference proteome</keyword>
<evidence type="ECO:0000313" key="1">
    <source>
        <dbReference type="EMBL" id="QRC93587.1"/>
    </source>
</evidence>
<dbReference type="VEuPathDB" id="FungiDB:JI435_404120"/>
<reference evidence="2" key="1">
    <citation type="journal article" date="2021" name="BMC Genomics">
        <title>Chromosome-level genome assembly and manually-curated proteome of model necrotroph Parastagonospora nodorum Sn15 reveals a genome-wide trove of candidate effector homologs, and redundancy of virulence-related functions within an accessory chromosome.</title>
        <authorList>
            <person name="Bertazzoni S."/>
            <person name="Jones D.A.B."/>
            <person name="Phan H.T."/>
            <person name="Tan K.-C."/>
            <person name="Hane J.K."/>
        </authorList>
    </citation>
    <scope>NUCLEOTIDE SEQUENCE [LARGE SCALE GENOMIC DNA]</scope>
    <source>
        <strain evidence="2">SN15 / ATCC MYA-4574 / FGSC 10173)</strain>
    </source>
</reference>
<dbReference type="Proteomes" id="UP000663193">
    <property type="component" value="Chromosome 3"/>
</dbReference>
<protein>
    <submittedName>
        <fullName evidence="1">Uncharacterized protein</fullName>
    </submittedName>
</protein>
<sequence>MGSAAPHRPGVSRWLGAFLPIKGGMDRVALEWMQKVDPAVTVSRMTRDNGDDGILSGVWWRSIVDALRG</sequence>
<dbReference type="AlphaFoldDB" id="A0A7U2EVD5"/>
<accession>A0A7U2EVD5</accession>
<dbReference type="EMBL" id="CP069025">
    <property type="protein sequence ID" value="QRC93587.1"/>
    <property type="molecule type" value="Genomic_DNA"/>
</dbReference>
<evidence type="ECO:0000313" key="2">
    <source>
        <dbReference type="Proteomes" id="UP000663193"/>
    </source>
</evidence>
<organism evidence="1 2">
    <name type="scientific">Phaeosphaeria nodorum (strain SN15 / ATCC MYA-4574 / FGSC 10173)</name>
    <name type="common">Glume blotch fungus</name>
    <name type="synonym">Parastagonospora nodorum</name>
    <dbReference type="NCBI Taxonomy" id="321614"/>
    <lineage>
        <taxon>Eukaryota</taxon>
        <taxon>Fungi</taxon>
        <taxon>Dikarya</taxon>
        <taxon>Ascomycota</taxon>
        <taxon>Pezizomycotina</taxon>
        <taxon>Dothideomycetes</taxon>
        <taxon>Pleosporomycetidae</taxon>
        <taxon>Pleosporales</taxon>
        <taxon>Pleosporineae</taxon>
        <taxon>Phaeosphaeriaceae</taxon>
        <taxon>Parastagonospora</taxon>
    </lineage>
</organism>
<proteinExistence type="predicted"/>
<name>A0A7U2EVD5_PHANO</name>
<gene>
    <name evidence="1" type="ORF">JI435_404120</name>
</gene>